<keyword evidence="1" id="KW-0812">Transmembrane</keyword>
<protein>
    <submittedName>
        <fullName evidence="2">Uncharacterized protein</fullName>
    </submittedName>
</protein>
<evidence type="ECO:0000313" key="3">
    <source>
        <dbReference type="Proteomes" id="UP000590749"/>
    </source>
</evidence>
<evidence type="ECO:0000256" key="1">
    <source>
        <dbReference type="SAM" id="Phobius"/>
    </source>
</evidence>
<dbReference type="RefSeq" id="WP_260179524.1">
    <property type="nucleotide sequence ID" value="NZ_BMPW01000020.1"/>
</dbReference>
<keyword evidence="1" id="KW-1133">Transmembrane helix</keyword>
<reference evidence="2 3" key="1">
    <citation type="submission" date="2020-08" db="EMBL/GenBank/DDBJ databases">
        <title>Genomic Encyclopedia of Type Strains, Phase III (KMG-III): the genomes of soil and plant-associated and newly described type strains.</title>
        <authorList>
            <person name="Whitman W."/>
        </authorList>
    </citation>
    <scope>NUCLEOTIDE SEQUENCE [LARGE SCALE GENOMIC DNA]</scope>
    <source>
        <strain evidence="2 3">CECT 3287</strain>
    </source>
</reference>
<organism evidence="2 3">
    <name type="scientific">Actinoplanes campanulatus</name>
    <dbReference type="NCBI Taxonomy" id="113559"/>
    <lineage>
        <taxon>Bacteria</taxon>
        <taxon>Bacillati</taxon>
        <taxon>Actinomycetota</taxon>
        <taxon>Actinomycetes</taxon>
        <taxon>Micromonosporales</taxon>
        <taxon>Micromonosporaceae</taxon>
        <taxon>Actinoplanes</taxon>
    </lineage>
</organism>
<comment type="caution">
    <text evidence="2">The sequence shown here is derived from an EMBL/GenBank/DDBJ whole genome shotgun (WGS) entry which is preliminary data.</text>
</comment>
<proteinExistence type="predicted"/>
<keyword evidence="3" id="KW-1185">Reference proteome</keyword>
<feature type="transmembrane region" description="Helical" evidence="1">
    <location>
        <begin position="21"/>
        <end position="39"/>
    </location>
</feature>
<dbReference type="Proteomes" id="UP000590749">
    <property type="component" value="Unassembled WGS sequence"/>
</dbReference>
<sequence length="44" mass="4628">MAGDAGVVRVDPGEDAEYSNIGVNMVLLILAAVVAWGRFGPYSF</sequence>
<evidence type="ECO:0000313" key="2">
    <source>
        <dbReference type="EMBL" id="MBB3098913.1"/>
    </source>
</evidence>
<dbReference type="AlphaFoldDB" id="A0A7W5AMB8"/>
<gene>
    <name evidence="2" type="ORF">FHR83_006619</name>
</gene>
<keyword evidence="1" id="KW-0472">Membrane</keyword>
<name>A0A7W5AMB8_9ACTN</name>
<dbReference type="EMBL" id="JACHXF010000017">
    <property type="protein sequence ID" value="MBB3098913.1"/>
    <property type="molecule type" value="Genomic_DNA"/>
</dbReference>
<accession>A0A7W5AMB8</accession>